<feature type="domain" description="LysM" evidence="11">
    <location>
        <begin position="44"/>
        <end position="95"/>
    </location>
</feature>
<keyword evidence="4" id="KW-0479">Metal-binding</keyword>
<dbReference type="EC" id="1.14.18.1" evidence="3"/>
<dbReference type="InterPro" id="IPR002227">
    <property type="entry name" value="Tyrosinase_Cu-bd"/>
</dbReference>
<evidence type="ECO:0000256" key="10">
    <source>
        <dbReference type="ARBA" id="ARBA00048881"/>
    </source>
</evidence>
<dbReference type="STRING" id="1284197.S8BUN8"/>
<evidence type="ECO:0000256" key="4">
    <source>
        <dbReference type="ARBA" id="ARBA00022723"/>
    </source>
</evidence>
<dbReference type="Pfam" id="PF18132">
    <property type="entry name" value="Tyrosinase_C"/>
    <property type="match status" value="1"/>
</dbReference>
<dbReference type="GO" id="GO:0046872">
    <property type="term" value="F:metal ion binding"/>
    <property type="evidence" value="ECO:0007669"/>
    <property type="project" value="UniProtKB-KW"/>
</dbReference>
<dbReference type="Gene3D" id="1.10.1280.10">
    <property type="entry name" value="Di-copper center containing domain from catechol oxidase"/>
    <property type="match status" value="1"/>
</dbReference>
<organism evidence="12 13">
    <name type="scientific">Dactylellina haptotyla (strain CBS 200.50)</name>
    <name type="common">Nematode-trapping fungus</name>
    <name type="synonym">Monacrosporium haptotylum</name>
    <dbReference type="NCBI Taxonomy" id="1284197"/>
    <lineage>
        <taxon>Eukaryota</taxon>
        <taxon>Fungi</taxon>
        <taxon>Dikarya</taxon>
        <taxon>Ascomycota</taxon>
        <taxon>Pezizomycotina</taxon>
        <taxon>Orbiliomycetes</taxon>
        <taxon>Orbiliales</taxon>
        <taxon>Orbiliaceae</taxon>
        <taxon>Dactylellina</taxon>
    </lineage>
</organism>
<dbReference type="Gene3D" id="3.10.350.10">
    <property type="entry name" value="LysM domain"/>
    <property type="match status" value="1"/>
</dbReference>
<evidence type="ECO:0000256" key="2">
    <source>
        <dbReference type="ARBA" id="ARBA00009928"/>
    </source>
</evidence>
<evidence type="ECO:0000256" key="8">
    <source>
        <dbReference type="ARBA" id="ARBA00023101"/>
    </source>
</evidence>
<evidence type="ECO:0000256" key="1">
    <source>
        <dbReference type="ARBA" id="ARBA00001973"/>
    </source>
</evidence>
<comment type="catalytic activity">
    <reaction evidence="10">
        <text>L-tyrosine + O2 = L-dopaquinone + H2O</text>
        <dbReference type="Rhea" id="RHEA:18117"/>
        <dbReference type="ChEBI" id="CHEBI:15377"/>
        <dbReference type="ChEBI" id="CHEBI:15379"/>
        <dbReference type="ChEBI" id="CHEBI:57924"/>
        <dbReference type="ChEBI" id="CHEBI:58315"/>
        <dbReference type="EC" id="1.14.18.1"/>
    </reaction>
</comment>
<evidence type="ECO:0000256" key="6">
    <source>
        <dbReference type="ARBA" id="ARBA00023008"/>
    </source>
</evidence>
<dbReference type="InterPro" id="IPR036779">
    <property type="entry name" value="LysM_dom_sf"/>
</dbReference>
<reference evidence="12 13" key="1">
    <citation type="journal article" date="2013" name="PLoS Genet.">
        <title>Genomic mechanisms accounting for the adaptation to parasitism in nematode-trapping fungi.</title>
        <authorList>
            <person name="Meerupati T."/>
            <person name="Andersson K.M."/>
            <person name="Friman E."/>
            <person name="Kumar D."/>
            <person name="Tunlid A."/>
            <person name="Ahren D."/>
        </authorList>
    </citation>
    <scope>NUCLEOTIDE SEQUENCE [LARGE SCALE GENOMIC DNA]</scope>
    <source>
        <strain evidence="12 13">CBS 200.50</strain>
    </source>
</reference>
<dbReference type="PANTHER" id="PTHR11474">
    <property type="entry name" value="TYROSINASE FAMILY MEMBER"/>
    <property type="match status" value="1"/>
</dbReference>
<evidence type="ECO:0000256" key="9">
    <source>
        <dbReference type="ARBA" id="ARBA00048233"/>
    </source>
</evidence>
<sequence>MELVSAEPASVDIDEEPQFVTAEHFKLAKRALDVQPGQPQNCNLWFLVRKKDTCNSIVNIAKYFSIKLTQVTLLQHNPALKNECSSLQPSYYVCVATKSSSSTSAPAPTKTSSSTLTSETMINALPTNFAIVGAKGGCANRQNIEVMIRDQPDVFNLLILALDKMYQKNMTDPWSWYQVAGVHGYPLNPWPDPKAVPGKVSSTAGYCPHGSGQIGSPIFTTWHRPYMLMLEQVIVSLGEEIAHQFTDANKEKYVAASKLLRWPYWDWVNSDTQSHTPAIVKQPKIDVTTPSGKKNIDNPLYSYKFKAKESETVFRPGSDFIGTNFTTRGDQIKGNFKTYEDRVDKRIQSDFPTSRVTLYQNLMSEIGFNEFSNALEMGIHGRLHNYLGGSFDGIRGFSIMKSLGYAAFDPIFWLHHNNIDRMMAMWQAANPTLKMRPGKKVDTYQNPGATGNDDLNTPLYPFKHPDGSYWTSDDVSDVQSIWKYGYGYPEVPCDRVTMDSASLDVFTTSRINALYKENVAPKRRFIKRAADSRMVMWDANIVVDRAEFIGSWGISFFIGNSTPSDGQWSSSDNYAGSISYLGMDGVQAMSGVVSNTVPLNPILKAKGILRRSQSQIDDYLAKNLFWKAWDDHGVKDLSSMKTLKVGVTNNQMIVPGDNKKKATFGAARLRTKVTKNRKAGGVKNPSELLNPVDKTGKKVALAVSGPINKIATPSTETAAPPPAPVPVIASQSTNAARAKNRLMMKVRSWLGI</sequence>
<evidence type="ECO:0000256" key="7">
    <source>
        <dbReference type="ARBA" id="ARBA00023033"/>
    </source>
</evidence>
<comment type="similarity">
    <text evidence="2">Belongs to the tyrosinase family.</text>
</comment>
<comment type="catalytic activity">
    <reaction evidence="9">
        <text>2 L-dopa + O2 = 2 L-dopaquinone + 2 H2O</text>
        <dbReference type="Rhea" id="RHEA:34287"/>
        <dbReference type="ChEBI" id="CHEBI:15377"/>
        <dbReference type="ChEBI" id="CHEBI:15379"/>
        <dbReference type="ChEBI" id="CHEBI:57504"/>
        <dbReference type="ChEBI" id="CHEBI:57924"/>
        <dbReference type="EC" id="1.14.18.1"/>
    </reaction>
</comment>
<dbReference type="InterPro" id="IPR050316">
    <property type="entry name" value="Tyrosinase/Hemocyanin"/>
</dbReference>
<dbReference type="InterPro" id="IPR008922">
    <property type="entry name" value="Di-copper_centre_dom_sf"/>
</dbReference>
<keyword evidence="5" id="KW-0560">Oxidoreductase</keyword>
<evidence type="ECO:0000259" key="11">
    <source>
        <dbReference type="PROSITE" id="PS51782"/>
    </source>
</evidence>
<evidence type="ECO:0000313" key="13">
    <source>
        <dbReference type="Proteomes" id="UP000015100"/>
    </source>
</evidence>
<dbReference type="GO" id="GO:0004503">
    <property type="term" value="F:tyrosinase activity"/>
    <property type="evidence" value="ECO:0007669"/>
    <property type="project" value="UniProtKB-EC"/>
</dbReference>
<gene>
    <name evidence="12" type="ORF">H072_7203</name>
</gene>
<dbReference type="PANTHER" id="PTHR11474:SF76">
    <property type="entry name" value="SHKT DOMAIN-CONTAINING PROTEIN"/>
    <property type="match status" value="1"/>
</dbReference>
<accession>S8BUN8</accession>
<dbReference type="HOGENOM" id="CLU_013691_0_0_1"/>
<keyword evidence="7" id="KW-0503">Monooxygenase</keyword>
<comment type="cofactor">
    <cofactor evidence="1">
        <name>Cu(2+)</name>
        <dbReference type="ChEBI" id="CHEBI:29036"/>
    </cofactor>
</comment>
<dbReference type="Proteomes" id="UP000015100">
    <property type="component" value="Unassembled WGS sequence"/>
</dbReference>
<proteinExistence type="inferred from homology"/>
<keyword evidence="13" id="KW-1185">Reference proteome</keyword>
<dbReference type="PRINTS" id="PR00092">
    <property type="entry name" value="TYROSINASE"/>
</dbReference>
<dbReference type="SUPFAM" id="SSF48056">
    <property type="entry name" value="Di-copper centre-containing domain"/>
    <property type="match status" value="1"/>
</dbReference>
<keyword evidence="6" id="KW-0186">Copper</keyword>
<dbReference type="PROSITE" id="PS00498">
    <property type="entry name" value="TYROSINASE_2"/>
    <property type="match status" value="1"/>
</dbReference>
<dbReference type="eggNOG" id="ENOG502RF2C">
    <property type="taxonomic scope" value="Eukaryota"/>
</dbReference>
<dbReference type="PROSITE" id="PS51782">
    <property type="entry name" value="LYSM"/>
    <property type="match status" value="1"/>
</dbReference>
<reference evidence="13" key="2">
    <citation type="submission" date="2013-04" db="EMBL/GenBank/DDBJ databases">
        <title>Genomic mechanisms accounting for the adaptation to parasitism in nematode-trapping fungi.</title>
        <authorList>
            <person name="Ahren D.G."/>
        </authorList>
    </citation>
    <scope>NUCLEOTIDE SEQUENCE [LARGE SCALE GENOMIC DNA]</scope>
    <source>
        <strain evidence="13">CBS 200.50</strain>
    </source>
</reference>
<comment type="caution">
    <text evidence="12">The sequence shown here is derived from an EMBL/GenBank/DDBJ whole genome shotgun (WGS) entry which is preliminary data.</text>
</comment>
<dbReference type="EMBL" id="AQGS01000503">
    <property type="protein sequence ID" value="EPS39027.1"/>
    <property type="molecule type" value="Genomic_DNA"/>
</dbReference>
<evidence type="ECO:0000256" key="3">
    <source>
        <dbReference type="ARBA" id="ARBA00011906"/>
    </source>
</evidence>
<protein>
    <recommendedName>
        <fullName evidence="3">tyrosinase</fullName>
        <ecNumber evidence="3">1.14.18.1</ecNumber>
    </recommendedName>
</protein>
<evidence type="ECO:0000313" key="12">
    <source>
        <dbReference type="EMBL" id="EPS39027.1"/>
    </source>
</evidence>
<dbReference type="InterPro" id="IPR018392">
    <property type="entry name" value="LysM"/>
</dbReference>
<keyword evidence="8" id="KW-0470">Melanin biosynthesis</keyword>
<name>S8BUN8_DACHA</name>
<dbReference type="Pfam" id="PF00264">
    <property type="entry name" value="Tyrosinase"/>
    <property type="match status" value="1"/>
</dbReference>
<dbReference type="OrthoDB" id="6132182at2759"/>
<dbReference type="GO" id="GO:0042438">
    <property type="term" value="P:melanin biosynthetic process"/>
    <property type="evidence" value="ECO:0007669"/>
    <property type="project" value="UniProtKB-KW"/>
</dbReference>
<evidence type="ECO:0000256" key="5">
    <source>
        <dbReference type="ARBA" id="ARBA00023002"/>
    </source>
</evidence>
<dbReference type="OMA" id="TEVCENC"/>
<dbReference type="InterPro" id="IPR041640">
    <property type="entry name" value="Tyrosinase_C"/>
</dbReference>
<dbReference type="AlphaFoldDB" id="S8BUN8"/>